<feature type="transmembrane region" description="Helical" evidence="13">
    <location>
        <begin position="422"/>
        <end position="441"/>
    </location>
</feature>
<evidence type="ECO:0000256" key="7">
    <source>
        <dbReference type="ARBA" id="ARBA00022475"/>
    </source>
</evidence>
<dbReference type="InterPro" id="IPR048279">
    <property type="entry name" value="MdtK-like"/>
</dbReference>
<gene>
    <name evidence="14" type="ORF">SAMN05216454_10389</name>
</gene>
<keyword evidence="8 13" id="KW-0812">Transmembrane</keyword>
<dbReference type="Pfam" id="PF01554">
    <property type="entry name" value="MatE"/>
    <property type="match status" value="2"/>
</dbReference>
<reference evidence="14 15" key="1">
    <citation type="submission" date="2016-10" db="EMBL/GenBank/DDBJ databases">
        <authorList>
            <person name="de Groot N.N."/>
        </authorList>
    </citation>
    <scope>NUCLEOTIDE SEQUENCE [LARGE SCALE GENOMIC DNA]</scope>
    <source>
        <strain evidence="14 15">Calf135</strain>
    </source>
</reference>
<feature type="transmembrane region" description="Helical" evidence="13">
    <location>
        <begin position="138"/>
        <end position="156"/>
    </location>
</feature>
<dbReference type="STRING" id="215200.SAMN05216454_10389"/>
<feature type="transmembrane region" description="Helical" evidence="13">
    <location>
        <begin position="20"/>
        <end position="40"/>
    </location>
</feature>
<sequence>MEKALERENKMGTMPINKLIISVSAPIMISMLVQSLYNLVDSVFVSKVGEAAITSVALALPLQQLMMAVGIGTAVGVNSYVSRSLGAKNFEESNKAANNGILLAFISFMLFFFIGLFFSRNIIEMQTKNAEIVSTGPIYLQICCMGSLGIFMHLMFERLLQSTGKTIYTMIAQCIGAILNIILDPILIFGLLGAPKMGLTGAAVATVISQWIGAFTVIFFCLKYNKEIEISFKFMKADATIIKNIYKVGIPSIVMISISSITVFCYNKILSTFSTTAIALMGIYFRLQSFIYMPVFGLNNGMIAIVAYNYGARKIDRMKECIFTGIKYSTVVMTLGMLMMLLIPRQLLTIFSASDYMMKIGVVCFRVFSLSFILAGISIICSGVFQAVGKGVLSMLISITRQIFILIPLAYIFSLTGDINKVWWSMPIAEAIAIILSIYYMRKLLKDVESI</sequence>
<evidence type="ECO:0000256" key="11">
    <source>
        <dbReference type="ARBA" id="ARBA00023136"/>
    </source>
</evidence>
<dbReference type="PIRSF" id="PIRSF006603">
    <property type="entry name" value="DinF"/>
    <property type="match status" value="1"/>
</dbReference>
<keyword evidence="7" id="KW-1003">Cell membrane</keyword>
<dbReference type="GO" id="GO:0015297">
    <property type="term" value="F:antiporter activity"/>
    <property type="evidence" value="ECO:0007669"/>
    <property type="project" value="UniProtKB-KW"/>
</dbReference>
<dbReference type="NCBIfam" id="TIGR00797">
    <property type="entry name" value="matE"/>
    <property type="match status" value="1"/>
</dbReference>
<dbReference type="InterPro" id="IPR050222">
    <property type="entry name" value="MATE_MdtK"/>
</dbReference>
<evidence type="ECO:0000256" key="1">
    <source>
        <dbReference type="ARBA" id="ARBA00003408"/>
    </source>
</evidence>
<proteinExistence type="inferred from homology"/>
<keyword evidence="9 13" id="KW-1133">Transmembrane helix</keyword>
<evidence type="ECO:0000256" key="2">
    <source>
        <dbReference type="ARBA" id="ARBA00004651"/>
    </source>
</evidence>
<evidence type="ECO:0000256" key="3">
    <source>
        <dbReference type="ARBA" id="ARBA00010199"/>
    </source>
</evidence>
<dbReference type="AlphaFoldDB" id="A0A1H8G7B1"/>
<dbReference type="GO" id="GO:0006811">
    <property type="term" value="P:monoatomic ion transport"/>
    <property type="evidence" value="ECO:0007669"/>
    <property type="project" value="UniProtKB-KW"/>
</dbReference>
<dbReference type="InterPro" id="IPR002528">
    <property type="entry name" value="MATE_fam"/>
</dbReference>
<dbReference type="PANTHER" id="PTHR43298:SF2">
    <property type="entry name" value="FMN_FAD EXPORTER YEEO-RELATED"/>
    <property type="match status" value="1"/>
</dbReference>
<evidence type="ECO:0000256" key="13">
    <source>
        <dbReference type="SAM" id="Phobius"/>
    </source>
</evidence>
<feature type="transmembrane region" description="Helical" evidence="13">
    <location>
        <begin position="198"/>
        <end position="224"/>
    </location>
</feature>
<accession>A0A1H8G7B1</accession>
<evidence type="ECO:0000256" key="9">
    <source>
        <dbReference type="ARBA" id="ARBA00022989"/>
    </source>
</evidence>
<keyword evidence="5" id="KW-0813">Transport</keyword>
<feature type="transmembrane region" description="Helical" evidence="13">
    <location>
        <begin position="52"/>
        <end position="75"/>
    </location>
</feature>
<evidence type="ECO:0000256" key="4">
    <source>
        <dbReference type="ARBA" id="ARBA00020268"/>
    </source>
</evidence>
<dbReference type="RefSeq" id="WP_317316045.1">
    <property type="nucleotide sequence ID" value="NZ_CAUWDX010000010.1"/>
</dbReference>
<evidence type="ECO:0000256" key="6">
    <source>
        <dbReference type="ARBA" id="ARBA00022449"/>
    </source>
</evidence>
<feature type="transmembrane region" description="Helical" evidence="13">
    <location>
        <begin position="96"/>
        <end position="118"/>
    </location>
</feature>
<evidence type="ECO:0000313" key="14">
    <source>
        <dbReference type="EMBL" id="SEN39749.1"/>
    </source>
</evidence>
<feature type="transmembrane region" description="Helical" evidence="13">
    <location>
        <begin position="245"/>
        <end position="269"/>
    </location>
</feature>
<feature type="transmembrane region" description="Helical" evidence="13">
    <location>
        <begin position="356"/>
        <end position="380"/>
    </location>
</feature>
<evidence type="ECO:0000256" key="12">
    <source>
        <dbReference type="ARBA" id="ARBA00031636"/>
    </source>
</evidence>
<dbReference type="CDD" id="cd13144">
    <property type="entry name" value="MATE_like_4"/>
    <property type="match status" value="1"/>
</dbReference>
<comment type="similarity">
    <text evidence="3">Belongs to the multi antimicrobial extrusion (MATE) (TC 2.A.66.1) family.</text>
</comment>
<dbReference type="PANTHER" id="PTHR43298">
    <property type="entry name" value="MULTIDRUG RESISTANCE PROTEIN NORM-RELATED"/>
    <property type="match status" value="1"/>
</dbReference>
<evidence type="ECO:0000256" key="10">
    <source>
        <dbReference type="ARBA" id="ARBA00023065"/>
    </source>
</evidence>
<dbReference type="Proteomes" id="UP000199512">
    <property type="component" value="Unassembled WGS sequence"/>
</dbReference>
<feature type="transmembrane region" description="Helical" evidence="13">
    <location>
        <begin position="392"/>
        <end position="416"/>
    </location>
</feature>
<keyword evidence="11 13" id="KW-0472">Membrane</keyword>
<feature type="transmembrane region" description="Helical" evidence="13">
    <location>
        <begin position="322"/>
        <end position="344"/>
    </location>
</feature>
<dbReference type="GO" id="GO:0042910">
    <property type="term" value="F:xenobiotic transmembrane transporter activity"/>
    <property type="evidence" value="ECO:0007669"/>
    <property type="project" value="InterPro"/>
</dbReference>
<name>A0A1H8G7B1_9FIRM</name>
<keyword evidence="15" id="KW-1185">Reference proteome</keyword>
<evidence type="ECO:0000256" key="8">
    <source>
        <dbReference type="ARBA" id="ARBA00022692"/>
    </source>
</evidence>
<comment type="subcellular location">
    <subcellularLocation>
        <location evidence="2">Cell membrane</location>
        <topology evidence="2">Multi-pass membrane protein</topology>
    </subcellularLocation>
</comment>
<keyword evidence="6" id="KW-0050">Antiport</keyword>
<feature type="transmembrane region" description="Helical" evidence="13">
    <location>
        <begin position="168"/>
        <end position="192"/>
    </location>
</feature>
<feature type="transmembrane region" description="Helical" evidence="13">
    <location>
        <begin position="289"/>
        <end position="310"/>
    </location>
</feature>
<evidence type="ECO:0000313" key="15">
    <source>
        <dbReference type="Proteomes" id="UP000199512"/>
    </source>
</evidence>
<dbReference type="GO" id="GO:0005886">
    <property type="term" value="C:plasma membrane"/>
    <property type="evidence" value="ECO:0007669"/>
    <property type="project" value="UniProtKB-SubCell"/>
</dbReference>
<protein>
    <recommendedName>
        <fullName evidence="4">Probable multidrug resistance protein NorM</fullName>
    </recommendedName>
    <alternativeName>
        <fullName evidence="12">Multidrug-efflux transporter</fullName>
    </alternativeName>
</protein>
<comment type="function">
    <text evidence="1">Multidrug efflux pump.</text>
</comment>
<dbReference type="EMBL" id="FODF01000003">
    <property type="protein sequence ID" value="SEN39749.1"/>
    <property type="molecule type" value="Genomic_DNA"/>
</dbReference>
<evidence type="ECO:0000256" key="5">
    <source>
        <dbReference type="ARBA" id="ARBA00022448"/>
    </source>
</evidence>
<organism evidence="14 15">
    <name type="scientific">Peptostreptococcus russellii</name>
    <dbReference type="NCBI Taxonomy" id="215200"/>
    <lineage>
        <taxon>Bacteria</taxon>
        <taxon>Bacillati</taxon>
        <taxon>Bacillota</taxon>
        <taxon>Clostridia</taxon>
        <taxon>Peptostreptococcales</taxon>
        <taxon>Peptostreptococcaceae</taxon>
        <taxon>Peptostreptococcus</taxon>
    </lineage>
</organism>
<keyword evidence="10" id="KW-0406">Ion transport</keyword>